<feature type="compositionally biased region" description="Polar residues" evidence="1">
    <location>
        <begin position="67"/>
        <end position="76"/>
    </location>
</feature>
<organism evidence="2 3">
    <name type="scientific">Phytophthora cactorum</name>
    <dbReference type="NCBI Taxonomy" id="29920"/>
    <lineage>
        <taxon>Eukaryota</taxon>
        <taxon>Sar</taxon>
        <taxon>Stramenopiles</taxon>
        <taxon>Oomycota</taxon>
        <taxon>Peronosporomycetes</taxon>
        <taxon>Peronosporales</taxon>
        <taxon>Peronosporaceae</taxon>
        <taxon>Phytophthora</taxon>
    </lineage>
</organism>
<gene>
    <name evidence="2" type="ORF">PC118_g6105</name>
</gene>
<dbReference type="VEuPathDB" id="FungiDB:PC110_g13646"/>
<evidence type="ECO:0008006" key="4">
    <source>
        <dbReference type="Google" id="ProtNLM"/>
    </source>
</evidence>
<sequence length="311" mass="33854">MAATPAIAHWTPETTVELHDMMRGLAGKLERLEESQSKLEKKIAGNADANVPHKFEPVRTRMHINSLAGSPQTPYTATPPVQAAQGEPVTAATPQQQGGQGHAEAGRFPVKVVIHYPEARQKKLAIRSFDGKELYVGLGSGVFEVGSKVRETSGARSAGLATLQGVVERVQDEHHASSSDEALHCAKGHETDVAGTWHALGQMACGGGADYLVLNNIVQYASVDLQTVLMAKVDGSRLNYLQQTEKLAQFAQYWELEPAKHRNLGKKVVSAGGECHTKEMRMCHECNQVGHLWAACPGRVEAAEMHWTLRW</sequence>
<dbReference type="EMBL" id="RCML01000132">
    <property type="protein sequence ID" value="KAG2989532.1"/>
    <property type="molecule type" value="Genomic_DNA"/>
</dbReference>
<evidence type="ECO:0000313" key="2">
    <source>
        <dbReference type="EMBL" id="KAG2989532.1"/>
    </source>
</evidence>
<protein>
    <recommendedName>
        <fullName evidence="4">CCHC-type domain-containing protein</fullName>
    </recommendedName>
</protein>
<evidence type="ECO:0000256" key="1">
    <source>
        <dbReference type="SAM" id="MobiDB-lite"/>
    </source>
</evidence>
<proteinExistence type="predicted"/>
<dbReference type="AlphaFoldDB" id="A0A8T1G9L3"/>
<feature type="region of interest" description="Disordered" evidence="1">
    <location>
        <begin position="66"/>
        <end position="103"/>
    </location>
</feature>
<reference evidence="2" key="1">
    <citation type="submission" date="2018-10" db="EMBL/GenBank/DDBJ databases">
        <title>Effector identification in a new, highly contiguous assembly of the strawberry crown rot pathogen Phytophthora cactorum.</title>
        <authorList>
            <person name="Armitage A.D."/>
            <person name="Nellist C.F."/>
            <person name="Bates H."/>
            <person name="Vickerstaff R.J."/>
            <person name="Harrison R.J."/>
        </authorList>
    </citation>
    <scope>NUCLEOTIDE SEQUENCE</scope>
    <source>
        <strain evidence="2">P415</strain>
    </source>
</reference>
<comment type="caution">
    <text evidence="2">The sequence shown here is derived from an EMBL/GenBank/DDBJ whole genome shotgun (WGS) entry which is preliminary data.</text>
</comment>
<name>A0A8T1G9L3_9STRA</name>
<accession>A0A8T1G9L3</accession>
<dbReference type="Proteomes" id="UP000697107">
    <property type="component" value="Unassembled WGS sequence"/>
</dbReference>
<evidence type="ECO:0000313" key="3">
    <source>
        <dbReference type="Proteomes" id="UP000697107"/>
    </source>
</evidence>